<dbReference type="AlphaFoldDB" id="A0A845QPH4"/>
<feature type="transmembrane region" description="Helical" evidence="1">
    <location>
        <begin position="12"/>
        <end position="34"/>
    </location>
</feature>
<organism evidence="2 3">
    <name type="scientific">Anaerotruncus colihominis</name>
    <dbReference type="NCBI Taxonomy" id="169435"/>
    <lineage>
        <taxon>Bacteria</taxon>
        <taxon>Bacillati</taxon>
        <taxon>Bacillota</taxon>
        <taxon>Clostridia</taxon>
        <taxon>Eubacteriales</taxon>
        <taxon>Oscillospiraceae</taxon>
        <taxon>Anaerotruncus</taxon>
    </lineage>
</organism>
<evidence type="ECO:0000256" key="1">
    <source>
        <dbReference type="SAM" id="Phobius"/>
    </source>
</evidence>
<evidence type="ECO:0000313" key="3">
    <source>
        <dbReference type="Proteomes" id="UP000446866"/>
    </source>
</evidence>
<keyword evidence="1" id="KW-0812">Transmembrane</keyword>
<gene>
    <name evidence="2" type="ORF">D0435_13235</name>
</gene>
<protein>
    <submittedName>
        <fullName evidence="2">Uncharacterized protein</fullName>
    </submittedName>
</protein>
<sequence>MHISLHICGDFALYMHIFHCEPVIALLFQSILLAKMHMRGKIAKNMQIPSGRYAYFRSFLRIYAQAAQNALTKRSYLLRST</sequence>
<keyword evidence="1" id="KW-1133">Transmembrane helix</keyword>
<keyword evidence="1" id="KW-0472">Membrane</keyword>
<comment type="caution">
    <text evidence="2">The sequence shown here is derived from an EMBL/GenBank/DDBJ whole genome shotgun (WGS) entry which is preliminary data.</text>
</comment>
<reference evidence="2 3" key="1">
    <citation type="submission" date="2018-08" db="EMBL/GenBank/DDBJ databases">
        <title>Murine metabolic-syndrome-specific gut microbial biobank.</title>
        <authorList>
            <person name="Liu C."/>
        </authorList>
    </citation>
    <scope>NUCLEOTIDE SEQUENCE [LARGE SCALE GENOMIC DNA]</scope>
    <source>
        <strain evidence="2 3">28</strain>
    </source>
</reference>
<dbReference type="EMBL" id="QXWK01000029">
    <property type="protein sequence ID" value="NBH62613.1"/>
    <property type="molecule type" value="Genomic_DNA"/>
</dbReference>
<keyword evidence="3" id="KW-1185">Reference proteome</keyword>
<dbReference type="Proteomes" id="UP000446866">
    <property type="component" value="Unassembled WGS sequence"/>
</dbReference>
<proteinExistence type="predicted"/>
<evidence type="ECO:0000313" key="2">
    <source>
        <dbReference type="EMBL" id="NBH62613.1"/>
    </source>
</evidence>
<name>A0A845QPH4_9FIRM</name>
<accession>A0A845QPH4</accession>